<dbReference type="OrthoDB" id="9806939at2"/>
<name>A0A317QCC5_9GAMM</name>
<reference evidence="8 9" key="1">
    <citation type="submission" date="2018-05" db="EMBL/GenBank/DDBJ databases">
        <title>Freshwater and sediment microbial communities from various areas in North America, analyzing microbe dynamics in response to fracking.</title>
        <authorList>
            <person name="Lamendella R."/>
        </authorList>
    </citation>
    <scope>NUCLEOTIDE SEQUENCE [LARGE SCALE GENOMIC DNA]</scope>
    <source>
        <strain evidence="8 9">125B1</strain>
    </source>
</reference>
<accession>A0A317QCC5</accession>
<dbReference type="InterPro" id="IPR006143">
    <property type="entry name" value="RND_pump_MFP"/>
</dbReference>
<evidence type="ECO:0000259" key="7">
    <source>
        <dbReference type="Pfam" id="PF25967"/>
    </source>
</evidence>
<proteinExistence type="inferred from homology"/>
<feature type="chain" id="PRO_5016318334" evidence="4">
    <location>
        <begin position="27"/>
        <end position="349"/>
    </location>
</feature>
<dbReference type="Gene3D" id="2.40.50.100">
    <property type="match status" value="1"/>
</dbReference>
<dbReference type="Pfam" id="PF25954">
    <property type="entry name" value="Beta-barrel_RND_2"/>
    <property type="match status" value="1"/>
</dbReference>
<dbReference type="Pfam" id="PF25967">
    <property type="entry name" value="RND-MFP_C"/>
    <property type="match status" value="1"/>
</dbReference>
<dbReference type="GO" id="GO:0015562">
    <property type="term" value="F:efflux transmembrane transporter activity"/>
    <property type="evidence" value="ECO:0007669"/>
    <property type="project" value="TreeGrafter"/>
</dbReference>
<dbReference type="AlphaFoldDB" id="A0A317QCC5"/>
<dbReference type="EMBL" id="QGTT01000002">
    <property type="protein sequence ID" value="PWW15153.1"/>
    <property type="molecule type" value="Genomic_DNA"/>
</dbReference>
<dbReference type="Pfam" id="PF25917">
    <property type="entry name" value="BSH_RND"/>
    <property type="match status" value="1"/>
</dbReference>
<evidence type="ECO:0000259" key="5">
    <source>
        <dbReference type="Pfam" id="PF25917"/>
    </source>
</evidence>
<comment type="similarity">
    <text evidence="2">Belongs to the membrane fusion protein (MFP) (TC 8.A.1) family.</text>
</comment>
<dbReference type="SUPFAM" id="SSF111369">
    <property type="entry name" value="HlyD-like secretion proteins"/>
    <property type="match status" value="1"/>
</dbReference>
<protein>
    <submittedName>
        <fullName evidence="8">RND family efflux transporter MFP subunit</fullName>
    </submittedName>
</protein>
<evidence type="ECO:0000259" key="6">
    <source>
        <dbReference type="Pfam" id="PF25954"/>
    </source>
</evidence>
<feature type="signal peptide" evidence="4">
    <location>
        <begin position="1"/>
        <end position="26"/>
    </location>
</feature>
<dbReference type="Gene3D" id="1.10.287.470">
    <property type="entry name" value="Helix hairpin bin"/>
    <property type="match status" value="1"/>
</dbReference>
<evidence type="ECO:0000256" key="2">
    <source>
        <dbReference type="ARBA" id="ARBA00009477"/>
    </source>
</evidence>
<evidence type="ECO:0000313" key="8">
    <source>
        <dbReference type="EMBL" id="PWW15153.1"/>
    </source>
</evidence>
<dbReference type="Gene3D" id="2.40.420.20">
    <property type="match status" value="1"/>
</dbReference>
<feature type="domain" description="CusB-like beta-barrel" evidence="6">
    <location>
        <begin position="195"/>
        <end position="268"/>
    </location>
</feature>
<organism evidence="8 9">
    <name type="scientific">Pseudidiomarina maritima</name>
    <dbReference type="NCBI Taxonomy" id="519453"/>
    <lineage>
        <taxon>Bacteria</taxon>
        <taxon>Pseudomonadati</taxon>
        <taxon>Pseudomonadota</taxon>
        <taxon>Gammaproteobacteria</taxon>
        <taxon>Alteromonadales</taxon>
        <taxon>Idiomarinaceae</taxon>
        <taxon>Pseudidiomarina</taxon>
    </lineage>
</organism>
<evidence type="ECO:0000256" key="1">
    <source>
        <dbReference type="ARBA" id="ARBA00004196"/>
    </source>
</evidence>
<dbReference type="InterPro" id="IPR058625">
    <property type="entry name" value="MdtA-like_BSH"/>
</dbReference>
<sequence length="349" mass="38539">MRLLTKTSLIVSTILLLQGLPAQVQAQQWGGDRAAVVLTESIGFERIQRRVDAVGYAEAVRSVALYPAVTDEVKAVNFKPGDRVEQGAVLVQLDDSREQIALQRTQIQLADAERTVERLQKSRAQGAVPQSELDDAITARDLLEITLKEIADEINDRRVIAPFSGVVGITDVEVGDRINPQTLITTIDQRDRLFVDFRAPEAAMEMLMNQAELFVRPWNAREAAYPADIVEIDSRIDATNRTLRVRAVMDNSNDQFRPGMSFRVALEMQGDSYAVVPEAALMWSADGAYVWLNKDGKATRVDVDIRQRLAGRALVDGALQLGDELVVEGVQALRPGQALNPLNKEAAQP</sequence>
<dbReference type="InterPro" id="IPR058792">
    <property type="entry name" value="Beta-barrel_RND_2"/>
</dbReference>
<dbReference type="PANTHER" id="PTHR30469">
    <property type="entry name" value="MULTIDRUG RESISTANCE PROTEIN MDTA"/>
    <property type="match status" value="1"/>
</dbReference>
<comment type="subcellular location">
    <subcellularLocation>
        <location evidence="1">Cell envelope</location>
    </subcellularLocation>
</comment>
<dbReference type="PANTHER" id="PTHR30469:SF11">
    <property type="entry name" value="BLL4320 PROTEIN"/>
    <property type="match status" value="1"/>
</dbReference>
<feature type="domain" description="Multidrug resistance protein MdtA-like barrel-sandwich hybrid" evidence="5">
    <location>
        <begin position="62"/>
        <end position="179"/>
    </location>
</feature>
<dbReference type="RefSeq" id="WP_110075099.1">
    <property type="nucleotide sequence ID" value="NZ_QGTT01000002.1"/>
</dbReference>
<dbReference type="Proteomes" id="UP000246964">
    <property type="component" value="Unassembled WGS sequence"/>
</dbReference>
<evidence type="ECO:0000256" key="3">
    <source>
        <dbReference type="ARBA" id="ARBA00022448"/>
    </source>
</evidence>
<keyword evidence="4" id="KW-0732">Signal</keyword>
<dbReference type="Gene3D" id="2.40.30.170">
    <property type="match status" value="1"/>
</dbReference>
<evidence type="ECO:0000256" key="4">
    <source>
        <dbReference type="SAM" id="SignalP"/>
    </source>
</evidence>
<evidence type="ECO:0000313" key="9">
    <source>
        <dbReference type="Proteomes" id="UP000246964"/>
    </source>
</evidence>
<keyword evidence="9" id="KW-1185">Reference proteome</keyword>
<dbReference type="InterPro" id="IPR058627">
    <property type="entry name" value="MdtA-like_C"/>
</dbReference>
<keyword evidence="3" id="KW-0813">Transport</keyword>
<feature type="domain" description="Multidrug resistance protein MdtA-like C-terminal permuted SH3" evidence="7">
    <location>
        <begin position="275"/>
        <end position="331"/>
    </location>
</feature>
<comment type="caution">
    <text evidence="8">The sequence shown here is derived from an EMBL/GenBank/DDBJ whole genome shotgun (WGS) entry which is preliminary data.</text>
</comment>
<gene>
    <name evidence="8" type="ORF">DET45_102157</name>
</gene>
<dbReference type="NCBIfam" id="TIGR01730">
    <property type="entry name" value="RND_mfp"/>
    <property type="match status" value="1"/>
</dbReference>
<dbReference type="GO" id="GO:1990281">
    <property type="term" value="C:efflux pump complex"/>
    <property type="evidence" value="ECO:0007669"/>
    <property type="project" value="TreeGrafter"/>
</dbReference>